<comment type="caution">
    <text evidence="2">The sequence shown here is derived from an EMBL/GenBank/DDBJ whole genome shotgun (WGS) entry which is preliminary data.</text>
</comment>
<dbReference type="Pfam" id="PF10551">
    <property type="entry name" value="MULE"/>
    <property type="match status" value="1"/>
</dbReference>
<proteinExistence type="predicted"/>
<name>A0A9R1WS59_LACSA</name>
<organism evidence="2 3">
    <name type="scientific">Lactuca sativa</name>
    <name type="common">Garden lettuce</name>
    <dbReference type="NCBI Taxonomy" id="4236"/>
    <lineage>
        <taxon>Eukaryota</taxon>
        <taxon>Viridiplantae</taxon>
        <taxon>Streptophyta</taxon>
        <taxon>Embryophyta</taxon>
        <taxon>Tracheophyta</taxon>
        <taxon>Spermatophyta</taxon>
        <taxon>Magnoliopsida</taxon>
        <taxon>eudicotyledons</taxon>
        <taxon>Gunneridae</taxon>
        <taxon>Pentapetalae</taxon>
        <taxon>asterids</taxon>
        <taxon>campanulids</taxon>
        <taxon>Asterales</taxon>
        <taxon>Asteraceae</taxon>
        <taxon>Cichorioideae</taxon>
        <taxon>Cichorieae</taxon>
        <taxon>Lactucinae</taxon>
        <taxon>Lactuca</taxon>
    </lineage>
</organism>
<dbReference type="PANTHER" id="PTHR31973:SF190">
    <property type="entry name" value="MULE TRANSPOSASE DOMAIN-CONTAINING PROTEIN"/>
    <property type="match status" value="1"/>
</dbReference>
<gene>
    <name evidence="2" type="ORF">LSAT_V11C100040560</name>
</gene>
<dbReference type="Proteomes" id="UP000235145">
    <property type="component" value="Unassembled WGS sequence"/>
</dbReference>
<sequence length="134" mass="15757">MDEGRKQGALKERYVKSLLTIVRLDTNNGIYSLAYAIVETENTQSWKWFLECLGDDLDLYANSNFTFISDKQKLFPHVLSTCFVLENLQIQGIQRALMEVCHTNNSPRVQHLMRKFNCFEKQAYDWLKKIPPRH</sequence>
<keyword evidence="3" id="KW-1185">Reference proteome</keyword>
<dbReference type="AlphaFoldDB" id="A0A9R1WS59"/>
<evidence type="ECO:0000259" key="1">
    <source>
        <dbReference type="Pfam" id="PF10551"/>
    </source>
</evidence>
<dbReference type="InterPro" id="IPR018289">
    <property type="entry name" value="MULE_transposase_dom"/>
</dbReference>
<dbReference type="PANTHER" id="PTHR31973">
    <property type="entry name" value="POLYPROTEIN, PUTATIVE-RELATED"/>
    <property type="match status" value="1"/>
</dbReference>
<dbReference type="EMBL" id="NBSK02000001">
    <property type="protein sequence ID" value="KAJ0227093.1"/>
    <property type="molecule type" value="Genomic_DNA"/>
</dbReference>
<reference evidence="2 3" key="1">
    <citation type="journal article" date="2017" name="Nat. Commun.">
        <title>Genome assembly with in vitro proximity ligation data and whole-genome triplication in lettuce.</title>
        <authorList>
            <person name="Reyes-Chin-Wo S."/>
            <person name="Wang Z."/>
            <person name="Yang X."/>
            <person name="Kozik A."/>
            <person name="Arikit S."/>
            <person name="Song C."/>
            <person name="Xia L."/>
            <person name="Froenicke L."/>
            <person name="Lavelle D.O."/>
            <person name="Truco M.J."/>
            <person name="Xia R."/>
            <person name="Zhu S."/>
            <person name="Xu C."/>
            <person name="Xu H."/>
            <person name="Xu X."/>
            <person name="Cox K."/>
            <person name="Korf I."/>
            <person name="Meyers B.C."/>
            <person name="Michelmore R.W."/>
        </authorList>
    </citation>
    <scope>NUCLEOTIDE SEQUENCE [LARGE SCALE GENOMIC DNA]</scope>
    <source>
        <strain evidence="3">cv. Salinas</strain>
        <tissue evidence="2">Seedlings</tissue>
    </source>
</reference>
<evidence type="ECO:0000313" key="2">
    <source>
        <dbReference type="EMBL" id="KAJ0227093.1"/>
    </source>
</evidence>
<accession>A0A9R1WS59</accession>
<protein>
    <recommendedName>
        <fullName evidence="1">MULE transposase domain-containing protein</fullName>
    </recommendedName>
</protein>
<evidence type="ECO:0000313" key="3">
    <source>
        <dbReference type="Proteomes" id="UP000235145"/>
    </source>
</evidence>
<feature type="domain" description="MULE transposase" evidence="1">
    <location>
        <begin position="11"/>
        <end position="83"/>
    </location>
</feature>